<comment type="caution">
    <text evidence="1">The sequence shown here is derived from an EMBL/GenBank/DDBJ whole genome shotgun (WGS) entry which is preliminary data.</text>
</comment>
<dbReference type="EMBL" id="JANBVB010000002">
    <property type="protein sequence ID" value="KAJ2900829.1"/>
    <property type="molecule type" value="Genomic_DNA"/>
</dbReference>
<protein>
    <submittedName>
        <fullName evidence="1">Uncharacterized protein</fullName>
    </submittedName>
</protein>
<accession>A0ACC1M950</accession>
<dbReference type="Proteomes" id="UP001139981">
    <property type="component" value="Unassembled WGS sequence"/>
</dbReference>
<name>A0ACC1M950_9FUNG</name>
<proteinExistence type="predicted"/>
<reference evidence="1" key="1">
    <citation type="submission" date="2022-07" db="EMBL/GenBank/DDBJ databases">
        <title>Phylogenomic reconstructions and comparative analyses of Kickxellomycotina fungi.</title>
        <authorList>
            <person name="Reynolds N.K."/>
            <person name="Stajich J.E."/>
            <person name="Barry K."/>
            <person name="Grigoriev I.V."/>
            <person name="Crous P."/>
            <person name="Smith M.E."/>
        </authorList>
    </citation>
    <scope>NUCLEOTIDE SEQUENCE</scope>
    <source>
        <strain evidence="1">CBS 190363</strain>
    </source>
</reference>
<sequence>MSALVKPALRLATCAWRGANVHSVRLAHIGDFAVGIKRQALPTTTSIAYTIPTDPYVLAKKFQDVARQGKLDDAVAIVMQTKTRSQSVVVWNLVIEAYAKDGRLSRALRGYSEMRRRGFMPTPTTFTALLKACALSDSANSQKVADELFRLMEKHGVDASIINTNSLMSVYQRKHDIEAMLERFNALPADGPMAPSLATYTIIVSSLRRELLARLEELSGKADAAADDGRSLMSDNRRTARLKENVHQTFGALLQVWTSFAEDVDRRLREPVDGTAMLSIDALIVNFVLKACHSVYRENRALGRKGFRVVEQVYGLDKTLGSLRPASKADPVVPLAARVRQQLGGSNDWNRRPVIDNDTISLMLDLCTRDQEHTKAMRFWRSLEAHFAGEIEPLKKNHAEKIKALCSRLNLPPLE</sequence>
<organism evidence="1 2">
    <name type="scientific">Coemansia aciculifera</name>
    <dbReference type="NCBI Taxonomy" id="417176"/>
    <lineage>
        <taxon>Eukaryota</taxon>
        <taxon>Fungi</taxon>
        <taxon>Fungi incertae sedis</taxon>
        <taxon>Zoopagomycota</taxon>
        <taxon>Kickxellomycotina</taxon>
        <taxon>Kickxellomycetes</taxon>
        <taxon>Kickxellales</taxon>
        <taxon>Kickxellaceae</taxon>
        <taxon>Coemansia</taxon>
    </lineage>
</organism>
<evidence type="ECO:0000313" key="1">
    <source>
        <dbReference type="EMBL" id="KAJ2900829.1"/>
    </source>
</evidence>
<keyword evidence="2" id="KW-1185">Reference proteome</keyword>
<evidence type="ECO:0000313" key="2">
    <source>
        <dbReference type="Proteomes" id="UP001139981"/>
    </source>
</evidence>
<gene>
    <name evidence="1" type="ORF">IWW38_000204</name>
</gene>